<name>A0A160DVI5_9GAMM</name>
<dbReference type="KEGG" id="dko:I596_1769"/>
<keyword evidence="2" id="KW-1185">Reference proteome</keyword>
<dbReference type="Proteomes" id="UP000076830">
    <property type="component" value="Chromosome"/>
</dbReference>
<dbReference type="STRING" id="1300342.I596_1769"/>
<sequence length="40" mass="4212">MLNDNNGATAIVTATQAAAEASRLRQRNTAVFIAIIPLDV</sequence>
<evidence type="ECO:0000313" key="2">
    <source>
        <dbReference type="Proteomes" id="UP000076830"/>
    </source>
</evidence>
<accession>A0A160DVI5</accession>
<proteinExistence type="predicted"/>
<organism evidence="1 2">
    <name type="scientific">Dokdonella koreensis DS-123</name>
    <dbReference type="NCBI Taxonomy" id="1300342"/>
    <lineage>
        <taxon>Bacteria</taxon>
        <taxon>Pseudomonadati</taxon>
        <taxon>Pseudomonadota</taxon>
        <taxon>Gammaproteobacteria</taxon>
        <taxon>Lysobacterales</taxon>
        <taxon>Rhodanobacteraceae</taxon>
        <taxon>Dokdonella</taxon>
    </lineage>
</organism>
<dbReference type="EMBL" id="CP015249">
    <property type="protein sequence ID" value="ANB17793.1"/>
    <property type="molecule type" value="Genomic_DNA"/>
</dbReference>
<evidence type="ECO:0000313" key="1">
    <source>
        <dbReference type="EMBL" id="ANB17793.1"/>
    </source>
</evidence>
<gene>
    <name evidence="1" type="ORF">I596_1769</name>
</gene>
<reference evidence="1 2" key="1">
    <citation type="submission" date="2016-04" db="EMBL/GenBank/DDBJ databases">
        <title>Complete genome sequence of Dokdonella koreensis DS-123T.</title>
        <authorList>
            <person name="Kim J.F."/>
            <person name="Lee H."/>
            <person name="Kwak M.-J."/>
        </authorList>
    </citation>
    <scope>NUCLEOTIDE SEQUENCE [LARGE SCALE GENOMIC DNA]</scope>
    <source>
        <strain evidence="1 2">DS-123</strain>
    </source>
</reference>
<dbReference type="AlphaFoldDB" id="A0A160DVI5"/>
<protein>
    <submittedName>
        <fullName evidence="1">Uncharacterized protein</fullName>
    </submittedName>
</protein>